<sequence>MKFSDINPRIQENDDKFNTAVEVTNRIFKILDEEDIIWIQTSLISEFAHVYVYSNETSKYLCKTCLSNGRYSRAKMVKLPTDEYRLFEYQEHGPECCIPLKSARTRKFNGPHSNYRSEVRRNTMNKLSAKAIVDEMTSGKKFGRPFKKVTDRSWKLSTDGKRFWCQSKVNSSLYFLCGCNQRFLFQCQTCHRRKRHSVGTIISDLDGTKTLWTIENHEQDCFKSYEQIMSHERRMIKANENRLKYSMDIQNEEYFLTFNDYKDSIDSIPSTSTNELKYGDLYKCSNPNLSNALKITSRTWKVSKDGKFVMCQR</sequence>
<name>A0AC34RMM4_9BILA</name>
<evidence type="ECO:0000313" key="2">
    <source>
        <dbReference type="WBParaSite" id="JU765_v2.g8368.t1"/>
    </source>
</evidence>
<organism evidence="1 2">
    <name type="scientific">Panagrolaimus sp. JU765</name>
    <dbReference type="NCBI Taxonomy" id="591449"/>
    <lineage>
        <taxon>Eukaryota</taxon>
        <taxon>Metazoa</taxon>
        <taxon>Ecdysozoa</taxon>
        <taxon>Nematoda</taxon>
        <taxon>Chromadorea</taxon>
        <taxon>Rhabditida</taxon>
        <taxon>Tylenchina</taxon>
        <taxon>Panagrolaimomorpha</taxon>
        <taxon>Panagrolaimoidea</taxon>
        <taxon>Panagrolaimidae</taxon>
        <taxon>Panagrolaimus</taxon>
    </lineage>
</organism>
<dbReference type="Proteomes" id="UP000887576">
    <property type="component" value="Unplaced"/>
</dbReference>
<dbReference type="WBParaSite" id="JU765_v2.g8368.t1">
    <property type="protein sequence ID" value="JU765_v2.g8368.t1"/>
    <property type="gene ID" value="JU765_v2.g8368"/>
</dbReference>
<protein>
    <submittedName>
        <fullName evidence="2">Uncharacterized protein</fullName>
    </submittedName>
</protein>
<accession>A0AC34RMM4</accession>
<proteinExistence type="predicted"/>
<reference evidence="2" key="1">
    <citation type="submission" date="2022-11" db="UniProtKB">
        <authorList>
            <consortium name="WormBaseParasite"/>
        </authorList>
    </citation>
    <scope>IDENTIFICATION</scope>
</reference>
<evidence type="ECO:0000313" key="1">
    <source>
        <dbReference type="Proteomes" id="UP000887576"/>
    </source>
</evidence>